<protein>
    <submittedName>
        <fullName evidence="1">Uncharacterized protein</fullName>
    </submittedName>
</protein>
<organism evidence="1 2">
    <name type="scientific">Sphagnum troendelagicum</name>
    <dbReference type="NCBI Taxonomy" id="128251"/>
    <lineage>
        <taxon>Eukaryota</taxon>
        <taxon>Viridiplantae</taxon>
        <taxon>Streptophyta</taxon>
        <taxon>Embryophyta</taxon>
        <taxon>Bryophyta</taxon>
        <taxon>Sphagnophytina</taxon>
        <taxon>Sphagnopsida</taxon>
        <taxon>Sphagnales</taxon>
        <taxon>Sphagnaceae</taxon>
        <taxon>Sphagnum</taxon>
    </lineage>
</organism>
<name>A0ABP0ULV3_9BRYO</name>
<keyword evidence="2" id="KW-1185">Reference proteome</keyword>
<dbReference type="EMBL" id="OZ019897">
    <property type="protein sequence ID" value="CAK9225262.1"/>
    <property type="molecule type" value="Genomic_DNA"/>
</dbReference>
<sequence length="290" mass="32341">MKAIGSSEFDDIKVELPLAMTCIPLEINTTPQKYSIPESKVLTSTTHFPQLFHFQFFSKKLLEVVMVNSAGLRSSNYFESCELGFTTRLSHFFESFKPHFSAKFVIDRNMVHHSSMNNPMNIDSHSFPLLKTPVKVSAEESHHVRLCAQTSSAIDNSDSPYTPQFLPSTKVPTNSSNLSEILSSHSPSNSPYATPLKKIATIRSLCFKMPTKTPLKMSFLSTQGISAHCSKNIDYAWKPNSEVTLTSGTEAPVSSGDMNVIQCLPAELVHSVCKFHFQISLQEDSLWRIA</sequence>
<evidence type="ECO:0000313" key="2">
    <source>
        <dbReference type="Proteomes" id="UP001497512"/>
    </source>
</evidence>
<proteinExistence type="predicted"/>
<accession>A0ABP0ULV3</accession>
<reference evidence="1" key="1">
    <citation type="submission" date="2024-02" db="EMBL/GenBank/DDBJ databases">
        <authorList>
            <consortium name="ELIXIR-Norway"/>
            <consortium name="Elixir Norway"/>
        </authorList>
    </citation>
    <scope>NUCLEOTIDE SEQUENCE</scope>
</reference>
<gene>
    <name evidence="1" type="ORF">CSSPTR1EN2_LOCUS17376</name>
</gene>
<dbReference type="Proteomes" id="UP001497512">
    <property type="component" value="Chromosome 5"/>
</dbReference>
<evidence type="ECO:0000313" key="1">
    <source>
        <dbReference type="EMBL" id="CAK9225262.1"/>
    </source>
</evidence>